<reference evidence="3 4" key="1">
    <citation type="submission" date="2020-06" db="EMBL/GenBank/DDBJ databases">
        <authorList>
            <consortium name="Wellcome Sanger Institute Data Sharing"/>
        </authorList>
    </citation>
    <scope>NUCLEOTIDE SEQUENCE [LARGE SCALE GENOMIC DNA]</scope>
</reference>
<feature type="domain" description="RAP80 N-terminal" evidence="2">
    <location>
        <begin position="48"/>
        <end position="91"/>
    </location>
</feature>
<dbReference type="Gene3D" id="6.10.250.1800">
    <property type="match status" value="1"/>
</dbReference>
<name>A0AAY4AH79_9TELE</name>
<organism evidence="3 4">
    <name type="scientific">Denticeps clupeoides</name>
    <name type="common">denticle herring</name>
    <dbReference type="NCBI Taxonomy" id="299321"/>
    <lineage>
        <taxon>Eukaryota</taxon>
        <taxon>Metazoa</taxon>
        <taxon>Chordata</taxon>
        <taxon>Craniata</taxon>
        <taxon>Vertebrata</taxon>
        <taxon>Euteleostomi</taxon>
        <taxon>Actinopterygii</taxon>
        <taxon>Neopterygii</taxon>
        <taxon>Teleostei</taxon>
        <taxon>Clupei</taxon>
        <taxon>Clupeiformes</taxon>
        <taxon>Denticipitoidei</taxon>
        <taxon>Denticipitidae</taxon>
        <taxon>Denticeps</taxon>
    </lineage>
</organism>
<keyword evidence="4" id="KW-1185">Reference proteome</keyword>
<feature type="region of interest" description="Disordered" evidence="1">
    <location>
        <begin position="1"/>
        <end position="22"/>
    </location>
</feature>
<dbReference type="AlphaFoldDB" id="A0AAY4AH79"/>
<sequence>MPRRKQTSRGSDNGTPKKQCYENSPLIISDSDENEVYLSELISPPCKHIVDMSEEEMLNLAMRLSTEEANSAAQRQQQEEEDAMRKAIAEMILFYLSICRVTSFRCRELLKAIQQIQTPRSIRTCSWAADHLRTSGAHYAAGPSTPDGRSRRRALRPLMILLNFHLALG</sequence>
<reference evidence="3" key="2">
    <citation type="submission" date="2025-08" db="UniProtKB">
        <authorList>
            <consortium name="Ensembl"/>
        </authorList>
    </citation>
    <scope>IDENTIFICATION</scope>
</reference>
<evidence type="ECO:0000259" key="2">
    <source>
        <dbReference type="Pfam" id="PF18282"/>
    </source>
</evidence>
<evidence type="ECO:0000256" key="1">
    <source>
        <dbReference type="SAM" id="MobiDB-lite"/>
    </source>
</evidence>
<dbReference type="Pfam" id="PF18282">
    <property type="entry name" value="RAP80_UIM"/>
    <property type="match status" value="1"/>
</dbReference>
<accession>A0AAY4AH79</accession>
<reference evidence="3" key="3">
    <citation type="submission" date="2025-09" db="UniProtKB">
        <authorList>
            <consortium name="Ensembl"/>
        </authorList>
    </citation>
    <scope>IDENTIFICATION</scope>
</reference>
<dbReference type="InterPro" id="IPR040714">
    <property type="entry name" value="RAP80_UIM"/>
</dbReference>
<dbReference type="Proteomes" id="UP000694580">
    <property type="component" value="Chromosome 6"/>
</dbReference>
<dbReference type="Ensembl" id="ENSDCDT00010007898.1">
    <property type="protein sequence ID" value="ENSDCDP00010007520.1"/>
    <property type="gene ID" value="ENSDCDG00010003369.1"/>
</dbReference>
<protein>
    <recommendedName>
        <fullName evidence="2">RAP80 N-terminal domain-containing protein</fullName>
    </recommendedName>
</protein>
<evidence type="ECO:0000313" key="4">
    <source>
        <dbReference type="Proteomes" id="UP000694580"/>
    </source>
</evidence>
<proteinExistence type="predicted"/>
<evidence type="ECO:0000313" key="3">
    <source>
        <dbReference type="Ensembl" id="ENSDCDP00010007520.1"/>
    </source>
</evidence>